<organism evidence="1 2">
    <name type="scientific">Calocera cornea HHB12733</name>
    <dbReference type="NCBI Taxonomy" id="1353952"/>
    <lineage>
        <taxon>Eukaryota</taxon>
        <taxon>Fungi</taxon>
        <taxon>Dikarya</taxon>
        <taxon>Basidiomycota</taxon>
        <taxon>Agaricomycotina</taxon>
        <taxon>Dacrymycetes</taxon>
        <taxon>Dacrymycetales</taxon>
        <taxon>Dacrymycetaceae</taxon>
        <taxon>Calocera</taxon>
    </lineage>
</organism>
<dbReference type="AlphaFoldDB" id="A0A165I6Z5"/>
<evidence type="ECO:0000313" key="2">
    <source>
        <dbReference type="Proteomes" id="UP000076842"/>
    </source>
</evidence>
<sequence length="510" mass="58489">MAVVLLWMRDNDDEGRNTIVVSSYSSPALFRSAISARWYTVEDDDLRRIFRHLSAEPASGLHPKGRHADMDQLEARGQLYADHVKVLNLSVNAVKNAVGEERKRWSWRSVRSEWFTPFRNLVTLIAKVDRPGDLLLISDNWICTSLKEVEIIADACPDKSEEWRDAVRKLMENLHARGTGVEMLHLDGIPTIPLVYPDLLALVVQRQRHRLVELCMDAGALSDEMLHVLRTCDALEVLGVTQRGPFFPVPRRKKSPRKLRSELQWECMLEMTLKGSLSMILSILQGMTIEPSFLRVHCALNAESIYSAQQLSHTIVTTFGDLKRLSIELDLEENVESLPIALRLTDFECLGNFRALKKLSIVSNLHQAMVVCDSELQTWLTVMRELEELTLMWPEEYERLEEKSSQYDKQHRRVTFSGILRLMQPQWKLRHLYLGHVDFRSLMEAPQILPEAPQLELQTRTAEVGSIWETALVLQRLPHYISIGIDEGEQSNVVSAALQYVAQAYEGREM</sequence>
<dbReference type="InParanoid" id="A0A165I6Z5"/>
<keyword evidence="2" id="KW-1185">Reference proteome</keyword>
<name>A0A165I6Z5_9BASI</name>
<protein>
    <submittedName>
        <fullName evidence="1">Uncharacterized protein</fullName>
    </submittedName>
</protein>
<evidence type="ECO:0000313" key="1">
    <source>
        <dbReference type="EMBL" id="KZT60206.1"/>
    </source>
</evidence>
<gene>
    <name evidence="1" type="ORF">CALCODRAFT_507039</name>
</gene>
<dbReference type="EMBL" id="KV423933">
    <property type="protein sequence ID" value="KZT60206.1"/>
    <property type="molecule type" value="Genomic_DNA"/>
</dbReference>
<dbReference type="Proteomes" id="UP000076842">
    <property type="component" value="Unassembled WGS sequence"/>
</dbReference>
<reference evidence="1 2" key="1">
    <citation type="journal article" date="2016" name="Mol. Biol. Evol.">
        <title>Comparative Genomics of Early-Diverging Mushroom-Forming Fungi Provides Insights into the Origins of Lignocellulose Decay Capabilities.</title>
        <authorList>
            <person name="Nagy L.G."/>
            <person name="Riley R."/>
            <person name="Tritt A."/>
            <person name="Adam C."/>
            <person name="Daum C."/>
            <person name="Floudas D."/>
            <person name="Sun H."/>
            <person name="Yadav J.S."/>
            <person name="Pangilinan J."/>
            <person name="Larsson K.H."/>
            <person name="Matsuura K."/>
            <person name="Barry K."/>
            <person name="Labutti K."/>
            <person name="Kuo R."/>
            <person name="Ohm R.A."/>
            <person name="Bhattacharya S.S."/>
            <person name="Shirouzu T."/>
            <person name="Yoshinaga Y."/>
            <person name="Martin F.M."/>
            <person name="Grigoriev I.V."/>
            <person name="Hibbett D.S."/>
        </authorList>
    </citation>
    <scope>NUCLEOTIDE SEQUENCE [LARGE SCALE GENOMIC DNA]</scope>
    <source>
        <strain evidence="1 2">HHB12733</strain>
    </source>
</reference>
<proteinExistence type="predicted"/>
<accession>A0A165I6Z5</accession>